<protein>
    <submittedName>
        <fullName evidence="1">Uncharacterized protein</fullName>
    </submittedName>
</protein>
<comment type="caution">
    <text evidence="1">The sequence shown here is derived from an EMBL/GenBank/DDBJ whole genome shotgun (WGS) entry which is preliminary data.</text>
</comment>
<organism evidence="1 2">
    <name type="scientific">Cocos nucifera</name>
    <name type="common">Coconut palm</name>
    <dbReference type="NCBI Taxonomy" id="13894"/>
    <lineage>
        <taxon>Eukaryota</taxon>
        <taxon>Viridiplantae</taxon>
        <taxon>Streptophyta</taxon>
        <taxon>Embryophyta</taxon>
        <taxon>Tracheophyta</taxon>
        <taxon>Spermatophyta</taxon>
        <taxon>Magnoliopsida</taxon>
        <taxon>Liliopsida</taxon>
        <taxon>Arecaceae</taxon>
        <taxon>Arecoideae</taxon>
        <taxon>Cocoseae</taxon>
        <taxon>Attaleinae</taxon>
        <taxon>Cocos</taxon>
    </lineage>
</organism>
<dbReference type="AlphaFoldDB" id="A0A8K0HWH2"/>
<reference evidence="1" key="1">
    <citation type="journal article" date="2017" name="Gigascience">
        <title>The genome draft of coconut (Cocos nucifera).</title>
        <authorList>
            <person name="Xiao Y."/>
            <person name="Xu P."/>
            <person name="Fan H."/>
            <person name="Baudouin L."/>
            <person name="Xia W."/>
            <person name="Bocs S."/>
            <person name="Xu J."/>
            <person name="Li Q."/>
            <person name="Guo A."/>
            <person name="Zhou L."/>
            <person name="Li J."/>
            <person name="Wu Y."/>
            <person name="Ma Z."/>
            <person name="Armero A."/>
            <person name="Issali A.E."/>
            <person name="Liu N."/>
            <person name="Peng M."/>
            <person name="Yang Y."/>
        </authorList>
    </citation>
    <scope>NUCLEOTIDE SEQUENCE</scope>
    <source>
        <tissue evidence="1">Spear leaf of Hainan Tall coconut</tissue>
    </source>
</reference>
<gene>
    <name evidence="1" type="ORF">COCNU_01G014020</name>
</gene>
<evidence type="ECO:0000313" key="1">
    <source>
        <dbReference type="EMBL" id="KAG1327468.1"/>
    </source>
</evidence>
<dbReference type="EMBL" id="CM017872">
    <property type="protein sequence ID" value="KAG1327468.1"/>
    <property type="molecule type" value="Genomic_DNA"/>
</dbReference>
<sequence>MKFSRTYDLHSTRPELFELATKNFCGRFRKFDRVHDLPSASEAELHLELATKEAPTEGREEALLPEDSATMPSSTLLELRFSLK</sequence>
<reference evidence="1" key="2">
    <citation type="submission" date="2019-07" db="EMBL/GenBank/DDBJ databases">
        <authorList>
            <person name="Yang Y."/>
            <person name="Bocs S."/>
            <person name="Baudouin L."/>
        </authorList>
    </citation>
    <scope>NUCLEOTIDE SEQUENCE</scope>
    <source>
        <tissue evidence="1">Spear leaf of Hainan Tall coconut</tissue>
    </source>
</reference>
<accession>A0A8K0HWH2</accession>
<proteinExistence type="predicted"/>
<keyword evidence="2" id="KW-1185">Reference proteome</keyword>
<dbReference type="Proteomes" id="UP000797356">
    <property type="component" value="Chromosome 1"/>
</dbReference>
<evidence type="ECO:0000313" key="2">
    <source>
        <dbReference type="Proteomes" id="UP000797356"/>
    </source>
</evidence>
<name>A0A8K0HWH2_COCNU</name>